<dbReference type="GO" id="GO:0005654">
    <property type="term" value="C:nucleoplasm"/>
    <property type="evidence" value="ECO:0007669"/>
    <property type="project" value="UniProtKB-SubCell"/>
</dbReference>
<evidence type="ECO:0000256" key="3">
    <source>
        <dbReference type="ARBA" id="ARBA00022833"/>
    </source>
</evidence>
<evidence type="ECO:0000256" key="2">
    <source>
        <dbReference type="ARBA" id="ARBA00022771"/>
    </source>
</evidence>
<keyword evidence="6" id="KW-0804">Transcription</keyword>
<dbReference type="Ensembl" id="ENSEBUT00000021901.1">
    <property type="protein sequence ID" value="ENSEBUP00000021325.1"/>
    <property type="gene ID" value="ENSEBUG00000013184.1"/>
</dbReference>
<dbReference type="GO" id="GO:0043565">
    <property type="term" value="F:sequence-specific DNA binding"/>
    <property type="evidence" value="ECO:0007669"/>
    <property type="project" value="UniProtKB-UniRule"/>
</dbReference>
<organism evidence="8 9">
    <name type="scientific">Eptatretus burgeri</name>
    <name type="common">Inshore hagfish</name>
    <dbReference type="NCBI Taxonomy" id="7764"/>
    <lineage>
        <taxon>Eukaryota</taxon>
        <taxon>Metazoa</taxon>
        <taxon>Chordata</taxon>
        <taxon>Craniata</taxon>
        <taxon>Vertebrata</taxon>
        <taxon>Cyclostomata</taxon>
        <taxon>Myxini</taxon>
        <taxon>Myxiniformes</taxon>
        <taxon>Myxinidae</taxon>
        <taxon>Eptatretinae</taxon>
        <taxon>Eptatretus</taxon>
    </lineage>
</organism>
<reference evidence="8" key="1">
    <citation type="submission" date="2025-08" db="UniProtKB">
        <authorList>
            <consortium name="Ensembl"/>
        </authorList>
    </citation>
    <scope>IDENTIFICATION</scope>
</reference>
<keyword evidence="4 5" id="KW-0238">DNA-binding</keyword>
<dbReference type="PANTHER" id="PTHR46600">
    <property type="entry name" value="THAP DOMAIN-CONTAINING"/>
    <property type="match status" value="1"/>
</dbReference>
<sequence length="185" mass="21093">MDKSPKIFRRKKRSGDFCCVPGCANQRSETRSAEPHVSYHRFPDEARSLKRRSLWVGAVNRGDGWLPRQWNRVCSAHFVDNKPSKDPASESYCPTLFSFNSNHPTRKTPMPEKDERFREGLTSKMCQKLMMKSNSNITTTDINITNGLLPKVHTPQPVDHDYIAAQNGPTLEENLKSVDAHQDAH</sequence>
<dbReference type="GO" id="GO:0008270">
    <property type="term" value="F:zinc ion binding"/>
    <property type="evidence" value="ECO:0007669"/>
    <property type="project" value="UniProtKB-KW"/>
</dbReference>
<accession>A0A8C4QVZ8</accession>
<dbReference type="Proteomes" id="UP000694388">
    <property type="component" value="Unplaced"/>
</dbReference>
<keyword evidence="6" id="KW-0131">Cell cycle</keyword>
<dbReference type="AlphaFoldDB" id="A0A8C4QVZ8"/>
<comment type="function">
    <text evidence="6">DNA-binding transcription regulator that regulates endothelial cell proliferation and G1/S cell-cycle progression. Specifically binds the 5'-[AT]NTNN[GT]GGCA[AGT]-3' core DNA sequence and acts by modulating expression of pRB-E2F cell-cycle target genes.</text>
</comment>
<reference evidence="8" key="2">
    <citation type="submission" date="2025-09" db="UniProtKB">
        <authorList>
            <consortium name="Ensembl"/>
        </authorList>
    </citation>
    <scope>IDENTIFICATION</scope>
</reference>
<dbReference type="InterPro" id="IPR026516">
    <property type="entry name" value="THAP1/10"/>
</dbReference>
<dbReference type="Pfam" id="PF05485">
    <property type="entry name" value="THAP"/>
    <property type="match status" value="1"/>
</dbReference>
<keyword evidence="6" id="KW-0175">Coiled coil</keyword>
<evidence type="ECO:0000259" key="7">
    <source>
        <dbReference type="PROSITE" id="PS50950"/>
    </source>
</evidence>
<protein>
    <recommendedName>
        <fullName evidence="6">THAP domain-containing protein 1</fullName>
    </recommendedName>
</protein>
<dbReference type="GO" id="GO:0001935">
    <property type="term" value="P:endothelial cell proliferation"/>
    <property type="evidence" value="ECO:0007669"/>
    <property type="project" value="UniProtKB-UniRule"/>
</dbReference>
<evidence type="ECO:0000256" key="1">
    <source>
        <dbReference type="ARBA" id="ARBA00022723"/>
    </source>
</evidence>
<feature type="domain" description="THAP-type" evidence="7">
    <location>
        <begin position="14"/>
        <end position="97"/>
    </location>
</feature>
<dbReference type="GO" id="GO:0003700">
    <property type="term" value="F:DNA-binding transcription factor activity"/>
    <property type="evidence" value="ECO:0007669"/>
    <property type="project" value="UniProtKB-UniRule"/>
</dbReference>
<evidence type="ECO:0000313" key="8">
    <source>
        <dbReference type="Ensembl" id="ENSEBUP00000021325.1"/>
    </source>
</evidence>
<evidence type="ECO:0000313" key="9">
    <source>
        <dbReference type="Proteomes" id="UP000694388"/>
    </source>
</evidence>
<evidence type="ECO:0000256" key="5">
    <source>
        <dbReference type="PROSITE-ProRule" id="PRU00309"/>
    </source>
</evidence>
<proteinExistence type="inferred from homology"/>
<comment type="similarity">
    <text evidence="6">Belongs to the THAP1 family.</text>
</comment>
<keyword evidence="1" id="KW-0479">Metal-binding</keyword>
<comment type="subcellular location">
    <subcellularLocation>
        <location evidence="6">Nucleus</location>
        <location evidence="6">Nucleoplasm</location>
    </subcellularLocation>
</comment>
<dbReference type="PROSITE" id="PS50950">
    <property type="entry name" value="ZF_THAP"/>
    <property type="match status" value="1"/>
</dbReference>
<dbReference type="OMA" id="ASESYCP"/>
<keyword evidence="6" id="KW-0539">Nucleus</keyword>
<name>A0A8C4QVZ8_EPTBU</name>
<evidence type="ECO:0000256" key="6">
    <source>
        <dbReference type="RuleBase" id="RU369073"/>
    </source>
</evidence>
<keyword evidence="9" id="KW-1185">Reference proteome</keyword>
<keyword evidence="6" id="KW-0805">Transcription regulation</keyword>
<dbReference type="PANTHER" id="PTHR46600:SF11">
    <property type="entry name" value="THAP DOMAIN-CONTAINING PROTEIN 10"/>
    <property type="match status" value="1"/>
</dbReference>
<dbReference type="SUPFAM" id="SSF57716">
    <property type="entry name" value="Glucocorticoid receptor-like (DNA-binding domain)"/>
    <property type="match status" value="1"/>
</dbReference>
<evidence type="ECO:0000256" key="4">
    <source>
        <dbReference type="ARBA" id="ARBA00023125"/>
    </source>
</evidence>
<keyword evidence="3" id="KW-0862">Zinc</keyword>
<dbReference type="InterPro" id="IPR006612">
    <property type="entry name" value="THAP_Znf"/>
</dbReference>
<dbReference type="SMART" id="SM00980">
    <property type="entry name" value="THAP"/>
    <property type="match status" value="1"/>
</dbReference>
<keyword evidence="2 5" id="KW-0863">Zinc-finger</keyword>